<dbReference type="AlphaFoldDB" id="A0A448XG39"/>
<dbReference type="InterPro" id="IPR005821">
    <property type="entry name" value="Ion_trans_dom"/>
</dbReference>
<comment type="caution">
    <text evidence="7">The sequence shown here is derived from an EMBL/GenBank/DDBJ whole genome shotgun (WGS) entry which is preliminary data.</text>
</comment>
<dbReference type="GO" id="GO:0032224">
    <property type="term" value="P:positive regulation of synaptic transmission, cholinergic"/>
    <property type="evidence" value="ECO:0007669"/>
    <property type="project" value="TreeGrafter"/>
</dbReference>
<comment type="subcellular location">
    <subcellularLocation>
        <location evidence="1">Membrane</location>
        <topology evidence="1">Multi-pass membrane protein</topology>
    </subcellularLocation>
</comment>
<sequence>MCRFLVEARHKTSELSDAADNERTIHKSAASLSNLLSSKLLGMVPYLDWIMITVTLLSCSSMALETPFRRLMNTPEYQIAEYVFFVAMTIELILKILADGLIFTPKAMLKDFGGFLDLFIYIISLIFVSYMMRVTVIGPGSGGQLLMMLRCLRPLRIFCLVPPMRQVVYELVQPSASEKQT</sequence>
<dbReference type="PANTHER" id="PTHR46141:SF1">
    <property type="entry name" value="SODIUM LEAK CHANNEL NALCN"/>
    <property type="match status" value="1"/>
</dbReference>
<dbReference type="OrthoDB" id="10069766at2759"/>
<evidence type="ECO:0000313" key="7">
    <source>
        <dbReference type="EMBL" id="VEL35661.1"/>
    </source>
</evidence>
<evidence type="ECO:0000256" key="1">
    <source>
        <dbReference type="ARBA" id="ARBA00004141"/>
    </source>
</evidence>
<evidence type="ECO:0000256" key="4">
    <source>
        <dbReference type="ARBA" id="ARBA00023136"/>
    </source>
</evidence>
<evidence type="ECO:0000256" key="5">
    <source>
        <dbReference type="SAM" id="Phobius"/>
    </source>
</evidence>
<feature type="transmembrane region" description="Helical" evidence="5">
    <location>
        <begin position="118"/>
        <end position="140"/>
    </location>
</feature>
<keyword evidence="4 5" id="KW-0472">Membrane</keyword>
<dbReference type="EMBL" id="CAAALY010250360">
    <property type="protein sequence ID" value="VEL35661.1"/>
    <property type="molecule type" value="Genomic_DNA"/>
</dbReference>
<keyword evidence="3 5" id="KW-1133">Transmembrane helix</keyword>
<accession>A0A448XG39</accession>
<gene>
    <name evidence="7" type="ORF">PXEA_LOCUS29101</name>
</gene>
<dbReference type="GO" id="GO:0005886">
    <property type="term" value="C:plasma membrane"/>
    <property type="evidence" value="ECO:0007669"/>
    <property type="project" value="TreeGrafter"/>
</dbReference>
<dbReference type="InterPro" id="IPR027359">
    <property type="entry name" value="Volt_channel_dom_sf"/>
</dbReference>
<dbReference type="SUPFAM" id="SSF81324">
    <property type="entry name" value="Voltage-gated potassium channels"/>
    <property type="match status" value="1"/>
</dbReference>
<reference evidence="7" key="1">
    <citation type="submission" date="2018-11" db="EMBL/GenBank/DDBJ databases">
        <authorList>
            <consortium name="Pathogen Informatics"/>
        </authorList>
    </citation>
    <scope>NUCLEOTIDE SEQUENCE</scope>
</reference>
<evidence type="ECO:0000256" key="3">
    <source>
        <dbReference type="ARBA" id="ARBA00022989"/>
    </source>
</evidence>
<dbReference type="GO" id="GO:0005261">
    <property type="term" value="F:monoatomic cation channel activity"/>
    <property type="evidence" value="ECO:0007669"/>
    <property type="project" value="InterPro"/>
</dbReference>
<organism evidence="7 8">
    <name type="scientific">Protopolystoma xenopodis</name>
    <dbReference type="NCBI Taxonomy" id="117903"/>
    <lineage>
        <taxon>Eukaryota</taxon>
        <taxon>Metazoa</taxon>
        <taxon>Spiralia</taxon>
        <taxon>Lophotrochozoa</taxon>
        <taxon>Platyhelminthes</taxon>
        <taxon>Monogenea</taxon>
        <taxon>Polyopisthocotylea</taxon>
        <taxon>Polystomatidea</taxon>
        <taxon>Polystomatidae</taxon>
        <taxon>Protopolystoma</taxon>
    </lineage>
</organism>
<dbReference type="PANTHER" id="PTHR46141">
    <property type="entry name" value="SODIUM LEAK CHANNEL NON-SELECTIVE PROTEIN"/>
    <property type="match status" value="1"/>
</dbReference>
<dbReference type="Gene3D" id="1.20.120.350">
    <property type="entry name" value="Voltage-gated potassium channels. Chain C"/>
    <property type="match status" value="1"/>
</dbReference>
<evidence type="ECO:0000259" key="6">
    <source>
        <dbReference type="Pfam" id="PF00520"/>
    </source>
</evidence>
<proteinExistence type="predicted"/>
<feature type="transmembrane region" description="Helical" evidence="5">
    <location>
        <begin position="79"/>
        <end position="98"/>
    </location>
</feature>
<feature type="domain" description="Ion transport" evidence="6">
    <location>
        <begin position="45"/>
        <end position="172"/>
    </location>
</feature>
<feature type="transmembrane region" description="Helical" evidence="5">
    <location>
        <begin position="46"/>
        <end position="67"/>
    </location>
</feature>
<dbReference type="Proteomes" id="UP000784294">
    <property type="component" value="Unassembled WGS sequence"/>
</dbReference>
<keyword evidence="8" id="KW-1185">Reference proteome</keyword>
<dbReference type="GO" id="GO:0032230">
    <property type="term" value="P:positive regulation of synaptic transmission, GABAergic"/>
    <property type="evidence" value="ECO:0007669"/>
    <property type="project" value="TreeGrafter"/>
</dbReference>
<dbReference type="InterPro" id="IPR028823">
    <property type="entry name" value="NALCN"/>
</dbReference>
<protein>
    <recommendedName>
        <fullName evidence="6">Ion transport domain-containing protein</fullName>
    </recommendedName>
</protein>
<keyword evidence="2 5" id="KW-0812">Transmembrane</keyword>
<evidence type="ECO:0000256" key="2">
    <source>
        <dbReference type="ARBA" id="ARBA00022692"/>
    </source>
</evidence>
<evidence type="ECO:0000313" key="8">
    <source>
        <dbReference type="Proteomes" id="UP000784294"/>
    </source>
</evidence>
<name>A0A448XG39_9PLAT</name>
<dbReference type="Pfam" id="PF00520">
    <property type="entry name" value="Ion_trans"/>
    <property type="match status" value="1"/>
</dbReference>